<protein>
    <submittedName>
        <fullName evidence="2">Uncharacterized protein</fullName>
    </submittedName>
</protein>
<feature type="compositionally biased region" description="Basic and acidic residues" evidence="1">
    <location>
        <begin position="34"/>
        <end position="50"/>
    </location>
</feature>
<organism evidence="2 3">
    <name type="scientific">Platanthera zijinensis</name>
    <dbReference type="NCBI Taxonomy" id="2320716"/>
    <lineage>
        <taxon>Eukaryota</taxon>
        <taxon>Viridiplantae</taxon>
        <taxon>Streptophyta</taxon>
        <taxon>Embryophyta</taxon>
        <taxon>Tracheophyta</taxon>
        <taxon>Spermatophyta</taxon>
        <taxon>Magnoliopsida</taxon>
        <taxon>Liliopsida</taxon>
        <taxon>Asparagales</taxon>
        <taxon>Orchidaceae</taxon>
        <taxon>Orchidoideae</taxon>
        <taxon>Orchideae</taxon>
        <taxon>Orchidinae</taxon>
        <taxon>Platanthera</taxon>
    </lineage>
</organism>
<dbReference type="AlphaFoldDB" id="A0AAP0GDI8"/>
<dbReference type="Proteomes" id="UP001418222">
    <property type="component" value="Unassembled WGS sequence"/>
</dbReference>
<evidence type="ECO:0000313" key="2">
    <source>
        <dbReference type="EMBL" id="KAK8952558.1"/>
    </source>
</evidence>
<evidence type="ECO:0000256" key="1">
    <source>
        <dbReference type="SAM" id="MobiDB-lite"/>
    </source>
</evidence>
<dbReference type="EMBL" id="JBBWWQ010000003">
    <property type="protein sequence ID" value="KAK8952558.1"/>
    <property type="molecule type" value="Genomic_DNA"/>
</dbReference>
<proteinExistence type="predicted"/>
<comment type="caution">
    <text evidence="2">The sequence shown here is derived from an EMBL/GenBank/DDBJ whole genome shotgun (WGS) entry which is preliminary data.</text>
</comment>
<dbReference type="PANTHER" id="PTHR37207:SF1">
    <property type="entry name" value="OS09G0446000 PROTEIN"/>
    <property type="match status" value="1"/>
</dbReference>
<dbReference type="PANTHER" id="PTHR37207">
    <property type="entry name" value="OS09G0446000 PROTEIN"/>
    <property type="match status" value="1"/>
</dbReference>
<keyword evidence="3" id="KW-1185">Reference proteome</keyword>
<gene>
    <name evidence="2" type="ORF">KSP39_PZI003644</name>
</gene>
<reference evidence="2 3" key="1">
    <citation type="journal article" date="2022" name="Nat. Plants">
        <title>Genomes of leafy and leafless Platanthera orchids illuminate the evolution of mycoheterotrophy.</title>
        <authorList>
            <person name="Li M.H."/>
            <person name="Liu K.W."/>
            <person name="Li Z."/>
            <person name="Lu H.C."/>
            <person name="Ye Q.L."/>
            <person name="Zhang D."/>
            <person name="Wang J.Y."/>
            <person name="Li Y.F."/>
            <person name="Zhong Z.M."/>
            <person name="Liu X."/>
            <person name="Yu X."/>
            <person name="Liu D.K."/>
            <person name="Tu X.D."/>
            <person name="Liu B."/>
            <person name="Hao Y."/>
            <person name="Liao X.Y."/>
            <person name="Jiang Y.T."/>
            <person name="Sun W.H."/>
            <person name="Chen J."/>
            <person name="Chen Y.Q."/>
            <person name="Ai Y."/>
            <person name="Zhai J.W."/>
            <person name="Wu S.S."/>
            <person name="Zhou Z."/>
            <person name="Hsiao Y.Y."/>
            <person name="Wu W.L."/>
            <person name="Chen Y.Y."/>
            <person name="Lin Y.F."/>
            <person name="Hsu J.L."/>
            <person name="Li C.Y."/>
            <person name="Wang Z.W."/>
            <person name="Zhao X."/>
            <person name="Zhong W.Y."/>
            <person name="Ma X.K."/>
            <person name="Ma L."/>
            <person name="Huang J."/>
            <person name="Chen G.Z."/>
            <person name="Huang M.Z."/>
            <person name="Huang L."/>
            <person name="Peng D.H."/>
            <person name="Luo Y.B."/>
            <person name="Zou S.Q."/>
            <person name="Chen S.P."/>
            <person name="Lan S."/>
            <person name="Tsai W.C."/>
            <person name="Van de Peer Y."/>
            <person name="Liu Z.J."/>
        </authorList>
    </citation>
    <scope>NUCLEOTIDE SEQUENCE [LARGE SCALE GENOMIC DNA]</scope>
    <source>
        <strain evidence="2">Lor287</strain>
    </source>
</reference>
<feature type="region of interest" description="Disordered" evidence="1">
    <location>
        <begin position="1"/>
        <end position="83"/>
    </location>
</feature>
<sequence>MQGSRDGDGTVGSSQSGGNSVLGCMGRGIPSGVRAEKQKPPFRPAQDDSKPLLQDPILRSDPFETEQAVIRPPPFPLKRPNSN</sequence>
<name>A0AAP0GDI8_9ASPA</name>
<accession>A0AAP0GDI8</accession>
<evidence type="ECO:0000313" key="3">
    <source>
        <dbReference type="Proteomes" id="UP001418222"/>
    </source>
</evidence>
<dbReference type="PROSITE" id="PS51257">
    <property type="entry name" value="PROKAR_LIPOPROTEIN"/>
    <property type="match status" value="1"/>
</dbReference>